<evidence type="ECO:0000256" key="6">
    <source>
        <dbReference type="ARBA" id="ARBA00023136"/>
    </source>
</evidence>
<keyword evidence="4 8" id="KW-0812">Transmembrane</keyword>
<feature type="compositionally biased region" description="Basic and acidic residues" evidence="7">
    <location>
        <begin position="1"/>
        <end position="21"/>
    </location>
</feature>
<comment type="similarity">
    <text evidence="2">Belongs to the CpsC/CapA family.</text>
</comment>
<dbReference type="OrthoDB" id="9821293at2"/>
<dbReference type="PANTHER" id="PTHR32309:SF13">
    <property type="entry name" value="FERRIC ENTEROBACTIN TRANSPORT PROTEIN FEPE"/>
    <property type="match status" value="1"/>
</dbReference>
<keyword evidence="5 8" id="KW-1133">Transmembrane helix</keyword>
<feature type="transmembrane region" description="Helical" evidence="8">
    <location>
        <begin position="61"/>
        <end position="80"/>
    </location>
</feature>
<dbReference type="GO" id="GO:0005886">
    <property type="term" value="C:plasma membrane"/>
    <property type="evidence" value="ECO:0007669"/>
    <property type="project" value="UniProtKB-SubCell"/>
</dbReference>
<keyword evidence="11" id="KW-1185">Reference proteome</keyword>
<dbReference type="PANTHER" id="PTHR32309">
    <property type="entry name" value="TYROSINE-PROTEIN KINASE"/>
    <property type="match status" value="1"/>
</dbReference>
<feature type="domain" description="Polysaccharide chain length determinant N-terminal" evidence="9">
    <location>
        <begin position="57"/>
        <end position="128"/>
    </location>
</feature>
<evidence type="ECO:0000259" key="9">
    <source>
        <dbReference type="Pfam" id="PF02706"/>
    </source>
</evidence>
<dbReference type="InterPro" id="IPR003856">
    <property type="entry name" value="LPS_length_determ_N"/>
</dbReference>
<evidence type="ECO:0000256" key="7">
    <source>
        <dbReference type="SAM" id="MobiDB-lite"/>
    </source>
</evidence>
<dbReference type="GO" id="GO:0004713">
    <property type="term" value="F:protein tyrosine kinase activity"/>
    <property type="evidence" value="ECO:0007669"/>
    <property type="project" value="TreeGrafter"/>
</dbReference>
<evidence type="ECO:0000256" key="5">
    <source>
        <dbReference type="ARBA" id="ARBA00022989"/>
    </source>
</evidence>
<protein>
    <submittedName>
        <fullName evidence="10">Subunit length determinant protein</fullName>
    </submittedName>
</protein>
<name>A0A543I1R1_9MICO</name>
<feature type="transmembrane region" description="Helical" evidence="8">
    <location>
        <begin position="232"/>
        <end position="254"/>
    </location>
</feature>
<evidence type="ECO:0000313" key="11">
    <source>
        <dbReference type="Proteomes" id="UP000316747"/>
    </source>
</evidence>
<dbReference type="Proteomes" id="UP000316747">
    <property type="component" value="Unassembled WGS sequence"/>
</dbReference>
<dbReference type="InterPro" id="IPR050445">
    <property type="entry name" value="Bact_polysacc_biosynth/exp"/>
</dbReference>
<accession>A0A543I1R1</accession>
<evidence type="ECO:0000256" key="8">
    <source>
        <dbReference type="SAM" id="Phobius"/>
    </source>
</evidence>
<dbReference type="Pfam" id="PF02706">
    <property type="entry name" value="Wzz"/>
    <property type="match status" value="1"/>
</dbReference>
<sequence>MTSHHQEAGHVDRRPAPREEMLSTSGTEGLHPAPLRTLGGPPPAQEHGIPGRLVLWTLRRFWWLILLTGLLFGLLAVVGLRSTNPGYESQARLLVGQLTGSTDSLRASASLGQTYADALGSEAVLRRVGAAAGLPDGSADKLLAAADVTFNDKSRILSIVTTWPDAATAHRLTGLLVEEVERLKAKGPSTPGVSDPTPDVRAQENTREASGVLTLIQAATLPDRTIETHQSAIAMLAAVAGSLVAFTLLCFSVAQRHRRCTRVRSVMAPSDYLGSVTRSRRTPARHDPPTALLGRGRRVHEYAEIAARIEVRATTFPLDSLCVVGTRGGPSAAEVAINVAAVLAMPGRPASVVDPTDSVHSIRLTRTHQSVVQVGYPQEESDIAERLMSSSGSRGEDLLVLTLPSLVSALAGPWWLSASNGVVLVGSYDDPTVERDVLDSMDAIARRGGRLIGVILLRAGRPISRLLTPPENITDA</sequence>
<evidence type="ECO:0000313" key="10">
    <source>
        <dbReference type="EMBL" id="TQM64528.1"/>
    </source>
</evidence>
<evidence type="ECO:0000256" key="1">
    <source>
        <dbReference type="ARBA" id="ARBA00004651"/>
    </source>
</evidence>
<keyword evidence="6 8" id="KW-0472">Membrane</keyword>
<evidence type="ECO:0000256" key="4">
    <source>
        <dbReference type="ARBA" id="ARBA00022692"/>
    </source>
</evidence>
<keyword evidence="3" id="KW-1003">Cell membrane</keyword>
<dbReference type="EMBL" id="VFPM01000001">
    <property type="protein sequence ID" value="TQM64528.1"/>
    <property type="molecule type" value="Genomic_DNA"/>
</dbReference>
<evidence type="ECO:0000256" key="2">
    <source>
        <dbReference type="ARBA" id="ARBA00006683"/>
    </source>
</evidence>
<comment type="caution">
    <text evidence="10">The sequence shown here is derived from an EMBL/GenBank/DDBJ whole genome shotgun (WGS) entry which is preliminary data.</text>
</comment>
<evidence type="ECO:0000256" key="3">
    <source>
        <dbReference type="ARBA" id="ARBA00022475"/>
    </source>
</evidence>
<comment type="subcellular location">
    <subcellularLocation>
        <location evidence="1">Cell membrane</location>
        <topology evidence="1">Multi-pass membrane protein</topology>
    </subcellularLocation>
</comment>
<gene>
    <name evidence="10" type="ORF">FBY41_0897</name>
</gene>
<reference evidence="10 11" key="1">
    <citation type="submission" date="2019-06" db="EMBL/GenBank/DDBJ databases">
        <title>Genome sequencing of plant associated microbes to promote plant fitness in Sorghum bicolor and Oryza sativa.</title>
        <authorList>
            <person name="Coleman-Derr D."/>
        </authorList>
    </citation>
    <scope>NUCLEOTIDE SEQUENCE [LARGE SCALE GENOMIC DNA]</scope>
    <source>
        <strain evidence="10 11">KV-663</strain>
    </source>
</reference>
<dbReference type="AlphaFoldDB" id="A0A543I1R1"/>
<feature type="region of interest" description="Disordered" evidence="7">
    <location>
        <begin position="1"/>
        <end position="44"/>
    </location>
</feature>
<proteinExistence type="inferred from homology"/>
<organism evidence="10 11">
    <name type="scientific">Humibacillus xanthopallidus</name>
    <dbReference type="NCBI Taxonomy" id="412689"/>
    <lineage>
        <taxon>Bacteria</taxon>
        <taxon>Bacillati</taxon>
        <taxon>Actinomycetota</taxon>
        <taxon>Actinomycetes</taxon>
        <taxon>Micrococcales</taxon>
        <taxon>Intrasporangiaceae</taxon>
        <taxon>Humibacillus</taxon>
    </lineage>
</organism>